<evidence type="ECO:0000313" key="2">
    <source>
        <dbReference type="Proteomes" id="UP001066276"/>
    </source>
</evidence>
<reference evidence="1" key="1">
    <citation type="journal article" date="2022" name="bioRxiv">
        <title>Sequencing and chromosome-scale assembly of the giantPleurodeles waltlgenome.</title>
        <authorList>
            <person name="Brown T."/>
            <person name="Elewa A."/>
            <person name="Iarovenko S."/>
            <person name="Subramanian E."/>
            <person name="Araus A.J."/>
            <person name="Petzold A."/>
            <person name="Susuki M."/>
            <person name="Suzuki K.-i.T."/>
            <person name="Hayashi T."/>
            <person name="Toyoda A."/>
            <person name="Oliveira C."/>
            <person name="Osipova E."/>
            <person name="Leigh N.D."/>
            <person name="Simon A."/>
            <person name="Yun M.H."/>
        </authorList>
    </citation>
    <scope>NUCLEOTIDE SEQUENCE</scope>
    <source>
        <strain evidence="1">20211129_DDA</strain>
        <tissue evidence="1">Liver</tissue>
    </source>
</reference>
<organism evidence="1 2">
    <name type="scientific">Pleurodeles waltl</name>
    <name type="common">Iberian ribbed newt</name>
    <dbReference type="NCBI Taxonomy" id="8319"/>
    <lineage>
        <taxon>Eukaryota</taxon>
        <taxon>Metazoa</taxon>
        <taxon>Chordata</taxon>
        <taxon>Craniata</taxon>
        <taxon>Vertebrata</taxon>
        <taxon>Euteleostomi</taxon>
        <taxon>Amphibia</taxon>
        <taxon>Batrachia</taxon>
        <taxon>Caudata</taxon>
        <taxon>Salamandroidea</taxon>
        <taxon>Salamandridae</taxon>
        <taxon>Pleurodelinae</taxon>
        <taxon>Pleurodeles</taxon>
    </lineage>
</organism>
<evidence type="ECO:0000313" key="1">
    <source>
        <dbReference type="EMBL" id="KAJ1160290.1"/>
    </source>
</evidence>
<dbReference type="EMBL" id="JANPWB010000008">
    <property type="protein sequence ID" value="KAJ1160290.1"/>
    <property type="molecule type" value="Genomic_DNA"/>
</dbReference>
<accession>A0AAV7S808</accession>
<comment type="caution">
    <text evidence="1">The sequence shown here is derived from an EMBL/GenBank/DDBJ whole genome shotgun (WGS) entry which is preliminary data.</text>
</comment>
<evidence type="ECO:0008006" key="3">
    <source>
        <dbReference type="Google" id="ProtNLM"/>
    </source>
</evidence>
<proteinExistence type="predicted"/>
<dbReference type="AlphaFoldDB" id="A0AAV7S808"/>
<name>A0AAV7S808_PLEWA</name>
<gene>
    <name evidence="1" type="ORF">NDU88_000792</name>
</gene>
<dbReference type="Proteomes" id="UP001066276">
    <property type="component" value="Chromosome 4_2"/>
</dbReference>
<sequence length="108" mass="11004">MVLVCAGLVVAEVLVGLLRDGGGGSVVGKRSRLERKINLERQGRVVVVGMGVEEEDVVVGESSVLSLGAGACDGGCREVDGCWVGGCLRLCGLEEGVTDTLGEDTGDV</sequence>
<keyword evidence="2" id="KW-1185">Reference proteome</keyword>
<protein>
    <recommendedName>
        <fullName evidence="3">Secreted protein</fullName>
    </recommendedName>
</protein>